<protein>
    <submittedName>
        <fullName evidence="2">Double zinc ribbon</fullName>
    </submittedName>
</protein>
<gene>
    <name evidence="3" type="ORF">A9Y57_00118</name>
    <name evidence="2" type="ORF">A9Y57_00484</name>
</gene>
<dbReference type="EMBL" id="NSGR01000003">
    <property type="protein sequence ID" value="PCH14116.1"/>
    <property type="molecule type" value="Genomic_DNA"/>
</dbReference>
<dbReference type="AlphaFoldDB" id="A0A854WID4"/>
<reference evidence="2 4" key="1">
    <citation type="submission" date="2016-06" db="EMBL/GenBank/DDBJ databases">
        <authorList>
            <person name="Haines A.N."/>
            <person name="Council K.R."/>
        </authorList>
    </citation>
    <scope>NUCLEOTIDE SEQUENCE [LARGE SCALE GENOMIC DNA]</scope>
    <source>
        <strain evidence="2 4">SP158-29</strain>
    </source>
</reference>
<evidence type="ECO:0000313" key="3">
    <source>
        <dbReference type="EMBL" id="PCH14116.1"/>
    </source>
</evidence>
<name>A0A854WID4_9STRE</name>
<sequence length="374" mass="43302">MGVETTTTTYKKLKYSDLQNLAYDFLDTYTDGILPINLSKIINQINNVQLLKYTKFAKLHHMEMPEVISWLQSEDGALWYQSSSDSYILLYNDTIKSKERIRFTIAHELGHYVLKHNEMTDKTIISRYSLTSEEYSDFEREANFFAKHLLVPFPVLGNYSQFFHVMNADFISYNFNVSYTVAMNVINNLQNMYKTGLVKVGHSVEHRFSTYILTDQSTRICRTCNCKIFRNDGYCHICSTEQYEGVTSISAFLENKLKESTSRVKYRSIKLDERGLPHKCPKCENEELDSAGYCNICGLYIKNECVGHYDSNISGLGYTIPIENFLENPEQGCGAMLEGNSRYCPRCGGKSSFYYQGILTNWEIEKKEYDEMPF</sequence>
<accession>A0A854WID4</accession>
<evidence type="ECO:0000313" key="4">
    <source>
        <dbReference type="Proteomes" id="UP000217465"/>
    </source>
</evidence>
<evidence type="ECO:0000259" key="1">
    <source>
        <dbReference type="Pfam" id="PF06114"/>
    </source>
</evidence>
<dbReference type="EMBL" id="NSGR01000004">
    <property type="protein sequence ID" value="PCH13850.1"/>
    <property type="molecule type" value="Genomic_DNA"/>
</dbReference>
<feature type="domain" description="IrrE N-terminal-like" evidence="1">
    <location>
        <begin position="75"/>
        <end position="181"/>
    </location>
</feature>
<dbReference type="Pfam" id="PF06114">
    <property type="entry name" value="Peptidase_M78"/>
    <property type="match status" value="1"/>
</dbReference>
<dbReference type="Proteomes" id="UP000217465">
    <property type="component" value="Unassembled WGS sequence"/>
</dbReference>
<proteinExistence type="predicted"/>
<dbReference type="Gene3D" id="1.10.10.2910">
    <property type="match status" value="1"/>
</dbReference>
<organism evidence="2 4">
    <name type="scientific">Streptococcus parauberis</name>
    <dbReference type="NCBI Taxonomy" id="1348"/>
    <lineage>
        <taxon>Bacteria</taxon>
        <taxon>Bacillati</taxon>
        <taxon>Bacillota</taxon>
        <taxon>Bacilli</taxon>
        <taxon>Lactobacillales</taxon>
        <taxon>Streptococcaceae</taxon>
        <taxon>Streptococcus</taxon>
    </lineage>
</organism>
<dbReference type="InterPro" id="IPR010359">
    <property type="entry name" value="IrrE_HExxH"/>
</dbReference>
<evidence type="ECO:0000313" key="2">
    <source>
        <dbReference type="EMBL" id="PCH13850.1"/>
    </source>
</evidence>
<comment type="caution">
    <text evidence="2">The sequence shown here is derived from an EMBL/GenBank/DDBJ whole genome shotgun (WGS) entry which is preliminary data.</text>
</comment>